<name>A0A239BB90_9ACTN</name>
<dbReference type="Pfam" id="PF08240">
    <property type="entry name" value="ADH_N"/>
    <property type="match status" value="1"/>
</dbReference>
<keyword evidence="10" id="KW-1185">Reference proteome</keyword>
<evidence type="ECO:0000256" key="3">
    <source>
        <dbReference type="ARBA" id="ARBA00022723"/>
    </source>
</evidence>
<dbReference type="GO" id="GO:0008270">
    <property type="term" value="F:zinc ion binding"/>
    <property type="evidence" value="ECO:0007669"/>
    <property type="project" value="InterPro"/>
</dbReference>
<keyword evidence="3 7" id="KW-0479">Metal-binding</keyword>
<evidence type="ECO:0000256" key="1">
    <source>
        <dbReference type="ARBA" id="ARBA00001947"/>
    </source>
</evidence>
<comment type="cofactor">
    <cofactor evidence="1 7">
        <name>Zn(2+)</name>
        <dbReference type="ChEBI" id="CHEBI:29105"/>
    </cofactor>
</comment>
<evidence type="ECO:0000256" key="6">
    <source>
        <dbReference type="ARBA" id="ARBA00023027"/>
    </source>
</evidence>
<evidence type="ECO:0000256" key="7">
    <source>
        <dbReference type="RuleBase" id="RU361277"/>
    </source>
</evidence>
<evidence type="ECO:0000259" key="8">
    <source>
        <dbReference type="SMART" id="SM00829"/>
    </source>
</evidence>
<dbReference type="InterPro" id="IPR036291">
    <property type="entry name" value="NAD(P)-bd_dom_sf"/>
</dbReference>
<evidence type="ECO:0000313" key="9">
    <source>
        <dbReference type="EMBL" id="SNS04831.1"/>
    </source>
</evidence>
<dbReference type="SUPFAM" id="SSF51735">
    <property type="entry name" value="NAD(P)-binding Rossmann-fold domains"/>
    <property type="match status" value="1"/>
</dbReference>
<reference evidence="10" key="1">
    <citation type="submission" date="2017-06" db="EMBL/GenBank/DDBJ databases">
        <authorList>
            <person name="Varghese N."/>
            <person name="Submissions S."/>
        </authorList>
    </citation>
    <scope>NUCLEOTIDE SEQUENCE [LARGE SCALE GENOMIC DNA]</scope>
    <source>
        <strain evidence="10">DSM 44485</strain>
    </source>
</reference>
<organism evidence="9 10">
    <name type="scientific">Actinomadura mexicana</name>
    <dbReference type="NCBI Taxonomy" id="134959"/>
    <lineage>
        <taxon>Bacteria</taxon>
        <taxon>Bacillati</taxon>
        <taxon>Actinomycetota</taxon>
        <taxon>Actinomycetes</taxon>
        <taxon>Streptosporangiales</taxon>
        <taxon>Thermomonosporaceae</taxon>
        <taxon>Actinomadura</taxon>
    </lineage>
</organism>
<dbReference type="InterPro" id="IPR013149">
    <property type="entry name" value="ADH-like_C"/>
</dbReference>
<dbReference type="GO" id="GO:0051903">
    <property type="term" value="F:S-(hydroxymethyl)glutathione dehydrogenase [NAD(P)+] activity"/>
    <property type="evidence" value="ECO:0007669"/>
    <property type="project" value="TreeGrafter"/>
</dbReference>
<dbReference type="EMBL" id="FZNP01000010">
    <property type="protein sequence ID" value="SNS04831.1"/>
    <property type="molecule type" value="Genomic_DNA"/>
</dbReference>
<dbReference type="InterPro" id="IPR002328">
    <property type="entry name" value="ADH_Zn_CS"/>
</dbReference>
<dbReference type="PANTHER" id="PTHR43880:SF12">
    <property type="entry name" value="ALCOHOL DEHYDROGENASE CLASS-3"/>
    <property type="match status" value="1"/>
</dbReference>
<evidence type="ECO:0000313" key="10">
    <source>
        <dbReference type="Proteomes" id="UP000198420"/>
    </source>
</evidence>
<comment type="similarity">
    <text evidence="2 7">Belongs to the zinc-containing alcohol dehydrogenase family.</text>
</comment>
<dbReference type="PANTHER" id="PTHR43880">
    <property type="entry name" value="ALCOHOL DEHYDROGENASE"/>
    <property type="match status" value="1"/>
</dbReference>
<dbReference type="InterPro" id="IPR013154">
    <property type="entry name" value="ADH-like_N"/>
</dbReference>
<gene>
    <name evidence="9" type="ORF">SAMN06265355_11080</name>
</gene>
<dbReference type="Proteomes" id="UP000198420">
    <property type="component" value="Unassembled WGS sequence"/>
</dbReference>
<keyword evidence="5" id="KW-0560">Oxidoreductase</keyword>
<evidence type="ECO:0000256" key="5">
    <source>
        <dbReference type="ARBA" id="ARBA00023002"/>
    </source>
</evidence>
<evidence type="ECO:0000256" key="4">
    <source>
        <dbReference type="ARBA" id="ARBA00022833"/>
    </source>
</evidence>
<dbReference type="SMART" id="SM00829">
    <property type="entry name" value="PKS_ER"/>
    <property type="match status" value="1"/>
</dbReference>
<proteinExistence type="inferred from homology"/>
<dbReference type="GO" id="GO:0005829">
    <property type="term" value="C:cytosol"/>
    <property type="evidence" value="ECO:0007669"/>
    <property type="project" value="TreeGrafter"/>
</dbReference>
<accession>A0A239BB90</accession>
<feature type="domain" description="Enoyl reductase (ER)" evidence="8">
    <location>
        <begin position="11"/>
        <end position="360"/>
    </location>
</feature>
<dbReference type="Pfam" id="PF00107">
    <property type="entry name" value="ADH_zinc_N"/>
    <property type="match status" value="1"/>
</dbReference>
<sequence>MARAAVLHAVGDKDLDLRDDVSTIDPGPDQVKVKIKATGVCHSDLSTMTGVLPSAMPTVVGHEGAGVVAEVGDRVTGVRPGDHVVVNWTPDCGECGECLRGEPYLCMTYLAQSFSEPGFKLGDGSPAFGMAGTGTWAEEIVLPGRGVIKIAEDIPFEYAALLGCGIPTGVGAVINTARVTPGSRVAVVGAGGVGLSVIQGAKIAGASTILAIDPNEAKHPIAKQFGATHTATLDDLEATKGLLTGGAGFDYTFEVVGKSAAITTAWNATRRGGDVIVVGAGAADDDWSQTAFALLFDGKSLKPSLYGGCDLKRDIPLFVDLWRAGKLDIDSLITRRIGFEDLNDAVRALTNGEVIRQVVLFD</sequence>
<protein>
    <submittedName>
        <fullName evidence="9">S-(Hydroxymethyl)glutathione dehydrogenase / alcohol dehydrogenase</fullName>
    </submittedName>
</protein>
<keyword evidence="6" id="KW-0520">NAD</keyword>
<dbReference type="InterPro" id="IPR020843">
    <property type="entry name" value="ER"/>
</dbReference>
<dbReference type="Gene3D" id="3.40.50.720">
    <property type="entry name" value="NAD(P)-binding Rossmann-like Domain"/>
    <property type="match status" value="1"/>
</dbReference>
<dbReference type="Gene3D" id="3.90.180.10">
    <property type="entry name" value="Medium-chain alcohol dehydrogenases, catalytic domain"/>
    <property type="match status" value="1"/>
</dbReference>
<dbReference type="OrthoDB" id="334894at2"/>
<dbReference type="RefSeq" id="WP_089314296.1">
    <property type="nucleotide sequence ID" value="NZ_FZNP01000010.1"/>
</dbReference>
<dbReference type="PROSITE" id="PS00059">
    <property type="entry name" value="ADH_ZINC"/>
    <property type="match status" value="1"/>
</dbReference>
<dbReference type="AlphaFoldDB" id="A0A239BB90"/>
<dbReference type="InterPro" id="IPR011032">
    <property type="entry name" value="GroES-like_sf"/>
</dbReference>
<dbReference type="GO" id="GO:0046294">
    <property type="term" value="P:formaldehyde catabolic process"/>
    <property type="evidence" value="ECO:0007669"/>
    <property type="project" value="TreeGrafter"/>
</dbReference>
<dbReference type="FunFam" id="3.40.50.720:FF:000003">
    <property type="entry name" value="S-(hydroxymethyl)glutathione dehydrogenase"/>
    <property type="match status" value="1"/>
</dbReference>
<keyword evidence="4 7" id="KW-0862">Zinc</keyword>
<dbReference type="SUPFAM" id="SSF50129">
    <property type="entry name" value="GroES-like"/>
    <property type="match status" value="2"/>
</dbReference>
<evidence type="ECO:0000256" key="2">
    <source>
        <dbReference type="ARBA" id="ARBA00008072"/>
    </source>
</evidence>